<protein>
    <submittedName>
        <fullName evidence="2">Uncharacterized protein</fullName>
    </submittedName>
</protein>
<dbReference type="Proteomes" id="UP000286268">
    <property type="component" value="Chromosome"/>
</dbReference>
<dbReference type="EMBL" id="CP025746">
    <property type="protein sequence ID" value="QAA30352.1"/>
    <property type="molecule type" value="Genomic_DNA"/>
</dbReference>
<dbReference type="AlphaFoldDB" id="A0A3R5U706"/>
<keyword evidence="1" id="KW-0812">Transmembrane</keyword>
<keyword evidence="1" id="KW-0472">Membrane</keyword>
<organism evidence="2 3">
    <name type="scientific">Clostridium manihotivorum</name>
    <dbReference type="NCBI Taxonomy" id="2320868"/>
    <lineage>
        <taxon>Bacteria</taxon>
        <taxon>Bacillati</taxon>
        <taxon>Bacillota</taxon>
        <taxon>Clostridia</taxon>
        <taxon>Eubacteriales</taxon>
        <taxon>Clostridiaceae</taxon>
        <taxon>Clostridium</taxon>
    </lineage>
</organism>
<name>A0A3R5U706_9CLOT</name>
<evidence type="ECO:0000256" key="1">
    <source>
        <dbReference type="SAM" id="Phobius"/>
    </source>
</evidence>
<dbReference type="KEGG" id="cmah:C1I91_00885"/>
<evidence type="ECO:0000313" key="3">
    <source>
        <dbReference type="Proteomes" id="UP000286268"/>
    </source>
</evidence>
<dbReference type="OrthoDB" id="9984334at2"/>
<feature type="transmembrane region" description="Helical" evidence="1">
    <location>
        <begin position="32"/>
        <end position="50"/>
    </location>
</feature>
<feature type="transmembrane region" description="Helical" evidence="1">
    <location>
        <begin position="6"/>
        <end position="25"/>
    </location>
</feature>
<keyword evidence="3" id="KW-1185">Reference proteome</keyword>
<accession>A0A3R5U706</accession>
<proteinExistence type="predicted"/>
<gene>
    <name evidence="2" type="ORF">C1I91_00885</name>
</gene>
<keyword evidence="1" id="KW-1133">Transmembrane helix</keyword>
<evidence type="ECO:0000313" key="2">
    <source>
        <dbReference type="EMBL" id="QAA30352.1"/>
    </source>
</evidence>
<reference evidence="2 3" key="1">
    <citation type="submission" date="2018-01" db="EMBL/GenBank/DDBJ databases">
        <title>Genome Sequencing and Assembly of Anaerobacter polyendosporus strain CT4.</title>
        <authorList>
            <person name="Tachaapaikoon C."/>
            <person name="Sutheeworapong S."/>
            <person name="Jenjaroenpun P."/>
            <person name="Wongsurawat T."/>
            <person name="Nookeaw I."/>
            <person name="Cheawchanlertfa P."/>
            <person name="Kosugi A."/>
            <person name="Cheevadhanarak S."/>
            <person name="Ratanakhanokchai K."/>
        </authorList>
    </citation>
    <scope>NUCLEOTIDE SEQUENCE [LARGE SCALE GENOMIC DNA]</scope>
    <source>
        <strain evidence="2 3">CT4</strain>
    </source>
</reference>
<sequence length="78" mass="8479">MFAGSGIFSMLITILILSCLLYWILKVIKISSVKIMLFGIALIVFSNSVLKGMVLYGADDFISVIGLSFCLAGLIKKD</sequence>
<dbReference type="RefSeq" id="WP_128210803.1">
    <property type="nucleotide sequence ID" value="NZ_CP025746.1"/>
</dbReference>